<comment type="caution">
    <text evidence="1">The sequence shown here is derived from an EMBL/GenBank/DDBJ whole genome shotgun (WGS) entry which is preliminary data.</text>
</comment>
<organism evidence="1 2">
    <name type="scientific">Trichonephila inaurata madagascariensis</name>
    <dbReference type="NCBI Taxonomy" id="2747483"/>
    <lineage>
        <taxon>Eukaryota</taxon>
        <taxon>Metazoa</taxon>
        <taxon>Ecdysozoa</taxon>
        <taxon>Arthropoda</taxon>
        <taxon>Chelicerata</taxon>
        <taxon>Arachnida</taxon>
        <taxon>Araneae</taxon>
        <taxon>Araneomorphae</taxon>
        <taxon>Entelegynae</taxon>
        <taxon>Araneoidea</taxon>
        <taxon>Nephilidae</taxon>
        <taxon>Trichonephila</taxon>
        <taxon>Trichonephila inaurata</taxon>
    </lineage>
</organism>
<dbReference type="EMBL" id="BMAV01009723">
    <property type="protein sequence ID" value="GFY54139.1"/>
    <property type="molecule type" value="Genomic_DNA"/>
</dbReference>
<accession>A0A8X7C6I1</accession>
<evidence type="ECO:0000313" key="2">
    <source>
        <dbReference type="Proteomes" id="UP000886998"/>
    </source>
</evidence>
<name>A0A8X7C6I1_9ARAC</name>
<dbReference type="AlphaFoldDB" id="A0A8X7C6I1"/>
<dbReference type="Proteomes" id="UP000886998">
    <property type="component" value="Unassembled WGS sequence"/>
</dbReference>
<sequence>MEEQLLSSLRIREVIETTVQWPSYGVFRSNYMGQADSFKKVFFSRSDRGSKRCEIFRELSILREAHLNRYRQKMQKKKTEELYPPVNF</sequence>
<protein>
    <submittedName>
        <fullName evidence="1">Uncharacterized protein</fullName>
    </submittedName>
</protein>
<gene>
    <name evidence="1" type="ORF">TNIN_254211</name>
</gene>
<evidence type="ECO:0000313" key="1">
    <source>
        <dbReference type="EMBL" id="GFY54139.1"/>
    </source>
</evidence>
<keyword evidence="2" id="KW-1185">Reference proteome</keyword>
<proteinExistence type="predicted"/>
<reference evidence="1" key="1">
    <citation type="submission" date="2020-08" db="EMBL/GenBank/DDBJ databases">
        <title>Multicomponent nature underlies the extraordinary mechanical properties of spider dragline silk.</title>
        <authorList>
            <person name="Kono N."/>
            <person name="Nakamura H."/>
            <person name="Mori M."/>
            <person name="Yoshida Y."/>
            <person name="Ohtoshi R."/>
            <person name="Malay A.D."/>
            <person name="Moran D.A.P."/>
            <person name="Tomita M."/>
            <person name="Numata K."/>
            <person name="Arakawa K."/>
        </authorList>
    </citation>
    <scope>NUCLEOTIDE SEQUENCE</scope>
</reference>